<dbReference type="GO" id="GO:0000166">
    <property type="term" value="F:nucleotide binding"/>
    <property type="evidence" value="ECO:0007669"/>
    <property type="project" value="InterPro"/>
</dbReference>
<sequence length="768" mass="83328">MSDRKDEKLNNGDLREIKSLIGDADSGGFSLDDILAEFGGNPSARPGGIPVRPKRDSRDGRDKVVAFPGAAKQPEPEEEPDEAEEQPETPGEEDTGKWPEGDADEASDDAPEDEEQPEDETDESAQDDPEDEGADEEEPGPNGGDDRIVEFPQPESILSAFLKRLGRKADDYADQMYAEDENTDLDEVHRLEKLIPGTDREEHREFDLGRLRKARPPEPPPPDTDPHDLAKTYSRGLKALRLRVLVVAILFFAALAQLIVPAAGLVWLPPLDSAAVQCWGAAGLMALGTLLGLDVLFAGLGRAFRGKVGMDSLAALACLTTLGDGVVLALSGDQTARLPYTAVALAGLWCQLHGSYHKKCALRLSCRTAAASSHPYRVTLDEGKWNGRDTYAKWSGDCRDFGSRIQMDDGAQLVFRRYCPLLLLGDILLAVLATVGRGRSLDLLWGMSALFCATAAFGGALVYGRSFHKIARRLIQSGGALAGWPGAACARQGDRVLLTDGDLFPPGYVELNGYKVLGDFPMERVVAYTATLIRDSGSGLTKLFHDHLRALGGLMRNADHLQCYEGGGLSANIRGDQVLVGSAAFMNLMEVSLPVGLNVKNAVFCAIDGELAGIFALSYTLPDTVFPSIEELMREKVGPVLATRDFNLIPAMLKQRFKLAADKMDFPPVERRRELSDPDQSHSDQLVALLCREGIYPLAESVTGARRLRWATVVGAVLCCVGSTLGLLLAAYLVSAQAYGSLSPLNLLIFLITWLAPVWFLSGWVHRY</sequence>
<gene>
    <name evidence="3" type="ORF">H8S55_01290</name>
</gene>
<comment type="caution">
    <text evidence="3">The sequence shown here is derived from an EMBL/GenBank/DDBJ whole genome shotgun (WGS) entry which is preliminary data.</text>
</comment>
<feature type="region of interest" description="Disordered" evidence="1">
    <location>
        <begin position="196"/>
        <end position="229"/>
    </location>
</feature>
<dbReference type="InterPro" id="IPR023299">
    <property type="entry name" value="ATPase_P-typ_cyto_dom_N"/>
</dbReference>
<name>A0A8J6IY56_9FIRM</name>
<feature type="compositionally biased region" description="Acidic residues" evidence="1">
    <location>
        <begin position="101"/>
        <end position="139"/>
    </location>
</feature>
<evidence type="ECO:0000313" key="4">
    <source>
        <dbReference type="Proteomes" id="UP000602260"/>
    </source>
</evidence>
<reference evidence="3" key="1">
    <citation type="submission" date="2020-08" db="EMBL/GenBank/DDBJ databases">
        <title>Genome public.</title>
        <authorList>
            <person name="Liu C."/>
            <person name="Sun Q."/>
        </authorList>
    </citation>
    <scope>NUCLEOTIDE SEQUENCE</scope>
    <source>
        <strain evidence="3">BX5</strain>
    </source>
</reference>
<feature type="transmembrane region" description="Helical" evidence="2">
    <location>
        <begin position="443"/>
        <end position="463"/>
    </location>
</feature>
<dbReference type="AlphaFoldDB" id="A0A8J6IY56"/>
<dbReference type="Gene3D" id="3.40.50.1000">
    <property type="entry name" value="HAD superfamily/HAD-like"/>
    <property type="match status" value="1"/>
</dbReference>
<feature type="transmembrane region" description="Helical" evidence="2">
    <location>
        <begin position="279"/>
        <end position="301"/>
    </location>
</feature>
<dbReference type="InterPro" id="IPR023214">
    <property type="entry name" value="HAD_sf"/>
</dbReference>
<dbReference type="RefSeq" id="WP_186877476.1">
    <property type="nucleotide sequence ID" value="NZ_JACOPN010000001.1"/>
</dbReference>
<feature type="region of interest" description="Disordered" evidence="1">
    <location>
        <begin position="37"/>
        <end position="151"/>
    </location>
</feature>
<proteinExistence type="predicted"/>
<feature type="transmembrane region" description="Helical" evidence="2">
    <location>
        <begin position="418"/>
        <end position="437"/>
    </location>
</feature>
<keyword evidence="4" id="KW-1185">Reference proteome</keyword>
<feature type="compositionally biased region" description="Basic and acidic residues" evidence="1">
    <location>
        <begin position="196"/>
        <end position="210"/>
    </location>
</feature>
<evidence type="ECO:0000256" key="2">
    <source>
        <dbReference type="SAM" id="Phobius"/>
    </source>
</evidence>
<organism evidence="3 4">
    <name type="scientific">Flintibacter faecis</name>
    <dbReference type="NCBI Taxonomy" id="2763047"/>
    <lineage>
        <taxon>Bacteria</taxon>
        <taxon>Bacillati</taxon>
        <taxon>Bacillota</taxon>
        <taxon>Clostridia</taxon>
        <taxon>Eubacteriales</taxon>
        <taxon>Flintibacter</taxon>
    </lineage>
</organism>
<keyword evidence="2" id="KW-0472">Membrane</keyword>
<feature type="transmembrane region" description="Helical" evidence="2">
    <location>
        <begin position="710"/>
        <end position="733"/>
    </location>
</feature>
<accession>A0A8J6IY56</accession>
<dbReference type="Gene3D" id="3.40.1110.10">
    <property type="entry name" value="Calcium-transporting ATPase, cytoplasmic domain N"/>
    <property type="match status" value="1"/>
</dbReference>
<keyword evidence="2" id="KW-0812">Transmembrane</keyword>
<feature type="transmembrane region" description="Helical" evidence="2">
    <location>
        <begin position="745"/>
        <end position="765"/>
    </location>
</feature>
<dbReference type="EMBL" id="JACOPN010000001">
    <property type="protein sequence ID" value="MBC5715973.1"/>
    <property type="molecule type" value="Genomic_DNA"/>
</dbReference>
<feature type="compositionally biased region" description="Basic and acidic residues" evidence="1">
    <location>
        <begin position="53"/>
        <end position="64"/>
    </location>
</feature>
<evidence type="ECO:0000256" key="1">
    <source>
        <dbReference type="SAM" id="MobiDB-lite"/>
    </source>
</evidence>
<keyword evidence="2" id="KW-1133">Transmembrane helix</keyword>
<evidence type="ECO:0000313" key="3">
    <source>
        <dbReference type="EMBL" id="MBC5715973.1"/>
    </source>
</evidence>
<protein>
    <submittedName>
        <fullName evidence="3">Uncharacterized protein</fullName>
    </submittedName>
</protein>
<dbReference type="Proteomes" id="UP000602260">
    <property type="component" value="Unassembled WGS sequence"/>
</dbReference>
<feature type="transmembrane region" description="Helical" evidence="2">
    <location>
        <begin position="244"/>
        <end position="267"/>
    </location>
</feature>
<feature type="compositionally biased region" description="Acidic residues" evidence="1">
    <location>
        <begin position="76"/>
        <end position="93"/>
    </location>
</feature>